<dbReference type="Pfam" id="PF06417">
    <property type="entry name" value="EMC4"/>
    <property type="match status" value="1"/>
</dbReference>
<evidence type="ECO:0000256" key="9">
    <source>
        <dbReference type="SAM" id="Phobius"/>
    </source>
</evidence>
<evidence type="ECO:0000256" key="7">
    <source>
        <dbReference type="ARBA" id="ARBA00023136"/>
    </source>
</evidence>
<dbReference type="PANTHER" id="PTHR19315">
    <property type="entry name" value="ER MEMBRANE PROTEIN COMPLEX SUBUNIT 4"/>
    <property type="match status" value="1"/>
</dbReference>
<dbReference type="AlphaFoldDB" id="A0AAV0B7U5"/>
<comment type="subcellular location">
    <subcellularLocation>
        <location evidence="1">Endoplasmic reticulum membrane</location>
        <topology evidence="1">Multi-pass membrane protein</topology>
    </subcellularLocation>
</comment>
<protein>
    <recommendedName>
        <fullName evidence="3">ER membrane protein complex subunit 4</fullName>
    </recommendedName>
</protein>
<evidence type="ECO:0000313" key="10">
    <source>
        <dbReference type="EMBL" id="CAH7681300.1"/>
    </source>
</evidence>
<name>A0AAV0B7U5_PHAPC</name>
<keyword evidence="4 9" id="KW-0812">Transmembrane</keyword>
<evidence type="ECO:0000256" key="2">
    <source>
        <dbReference type="ARBA" id="ARBA00007715"/>
    </source>
</evidence>
<accession>A0AAV0B7U5</accession>
<organism evidence="10 11">
    <name type="scientific">Phakopsora pachyrhizi</name>
    <name type="common">Asian soybean rust disease fungus</name>
    <dbReference type="NCBI Taxonomy" id="170000"/>
    <lineage>
        <taxon>Eukaryota</taxon>
        <taxon>Fungi</taxon>
        <taxon>Dikarya</taxon>
        <taxon>Basidiomycota</taxon>
        <taxon>Pucciniomycotina</taxon>
        <taxon>Pucciniomycetes</taxon>
        <taxon>Pucciniales</taxon>
        <taxon>Phakopsoraceae</taxon>
        <taxon>Phakopsora</taxon>
    </lineage>
</organism>
<keyword evidence="7 9" id="KW-0472">Membrane</keyword>
<dbReference type="EMBL" id="CALTRL010003506">
    <property type="protein sequence ID" value="CAH7681300.1"/>
    <property type="molecule type" value="Genomic_DNA"/>
</dbReference>
<evidence type="ECO:0000256" key="4">
    <source>
        <dbReference type="ARBA" id="ARBA00022692"/>
    </source>
</evidence>
<feature type="transmembrane region" description="Helical" evidence="9">
    <location>
        <begin position="105"/>
        <end position="126"/>
    </location>
</feature>
<evidence type="ECO:0000256" key="5">
    <source>
        <dbReference type="ARBA" id="ARBA00022824"/>
    </source>
</evidence>
<dbReference type="InterPro" id="IPR009445">
    <property type="entry name" value="TMEM85/Emc4"/>
</dbReference>
<keyword evidence="11" id="KW-1185">Reference proteome</keyword>
<sequence>MTAEKDPISNKLKSSMNYSHIDAECKHYKIDLINNRPKFDVVDPPIFKPFKSDQKLLTKNADDDDDDDEGDMNLAIKNKELLSLRQKKSWEVALAPAKQVPMQAFMIWMSGNGVQIFSVMMVYMLIKGSITGSISVNQTFKPFQSSSSSLIKMNNSRSLNAKNKRSTKNSKKSTITQEPNKDNDSLILQKLTFVACQGLLLALGIWKVNGMGLLPTRISDWLMYQIRPVDAIRNSLDFGNNFTGIIRNPQNHL</sequence>
<evidence type="ECO:0000313" key="11">
    <source>
        <dbReference type="Proteomes" id="UP001153365"/>
    </source>
</evidence>
<dbReference type="GO" id="GO:0005789">
    <property type="term" value="C:endoplasmic reticulum membrane"/>
    <property type="evidence" value="ECO:0007669"/>
    <property type="project" value="UniProtKB-SubCell"/>
</dbReference>
<keyword evidence="5" id="KW-0256">Endoplasmic reticulum</keyword>
<comment type="caution">
    <text evidence="10">The sequence shown here is derived from an EMBL/GenBank/DDBJ whole genome shotgun (WGS) entry which is preliminary data.</text>
</comment>
<proteinExistence type="inferred from homology"/>
<reference evidence="10" key="1">
    <citation type="submission" date="2022-06" db="EMBL/GenBank/DDBJ databases">
        <authorList>
            <consortium name="SYNGENTA / RWTH Aachen University"/>
        </authorList>
    </citation>
    <scope>NUCLEOTIDE SEQUENCE</scope>
</reference>
<feature type="region of interest" description="Disordered" evidence="8">
    <location>
        <begin position="154"/>
        <end position="179"/>
    </location>
</feature>
<feature type="compositionally biased region" description="Basic residues" evidence="8">
    <location>
        <begin position="162"/>
        <end position="171"/>
    </location>
</feature>
<evidence type="ECO:0000256" key="8">
    <source>
        <dbReference type="SAM" id="MobiDB-lite"/>
    </source>
</evidence>
<evidence type="ECO:0000256" key="3">
    <source>
        <dbReference type="ARBA" id="ARBA00020820"/>
    </source>
</evidence>
<dbReference type="Proteomes" id="UP001153365">
    <property type="component" value="Unassembled WGS sequence"/>
</dbReference>
<evidence type="ECO:0000256" key="1">
    <source>
        <dbReference type="ARBA" id="ARBA00004477"/>
    </source>
</evidence>
<evidence type="ECO:0000256" key="6">
    <source>
        <dbReference type="ARBA" id="ARBA00022989"/>
    </source>
</evidence>
<keyword evidence="6 9" id="KW-1133">Transmembrane helix</keyword>
<gene>
    <name evidence="10" type="ORF">PPACK8108_LOCUS13892</name>
</gene>
<comment type="similarity">
    <text evidence="2">Belongs to the EMC4 family.</text>
</comment>